<sequence length="36" mass="4119">MVMAVTFDGNIYYHSILSLRGHFDLARILFNSKCNA</sequence>
<dbReference type="EMBL" id="UINC01101516">
    <property type="protein sequence ID" value="SVC62383.1"/>
    <property type="molecule type" value="Genomic_DNA"/>
</dbReference>
<organism evidence="1">
    <name type="scientific">marine metagenome</name>
    <dbReference type="NCBI Taxonomy" id="408172"/>
    <lineage>
        <taxon>unclassified sequences</taxon>
        <taxon>metagenomes</taxon>
        <taxon>ecological metagenomes</taxon>
    </lineage>
</organism>
<dbReference type="AlphaFoldDB" id="A0A382NMF8"/>
<proteinExistence type="predicted"/>
<evidence type="ECO:0000313" key="1">
    <source>
        <dbReference type="EMBL" id="SVC62383.1"/>
    </source>
</evidence>
<gene>
    <name evidence="1" type="ORF">METZ01_LOCUS315237</name>
</gene>
<accession>A0A382NMF8</accession>
<name>A0A382NMF8_9ZZZZ</name>
<protein>
    <submittedName>
        <fullName evidence="1">Uncharacterized protein</fullName>
    </submittedName>
</protein>
<reference evidence="1" key="1">
    <citation type="submission" date="2018-05" db="EMBL/GenBank/DDBJ databases">
        <authorList>
            <person name="Lanie J.A."/>
            <person name="Ng W.-L."/>
            <person name="Kazmierczak K.M."/>
            <person name="Andrzejewski T.M."/>
            <person name="Davidsen T.M."/>
            <person name="Wayne K.J."/>
            <person name="Tettelin H."/>
            <person name="Glass J.I."/>
            <person name="Rusch D."/>
            <person name="Podicherti R."/>
            <person name="Tsui H.-C.T."/>
            <person name="Winkler M.E."/>
        </authorList>
    </citation>
    <scope>NUCLEOTIDE SEQUENCE</scope>
</reference>